<organism evidence="2 3">
    <name type="scientific">Streptomyces indicus</name>
    <dbReference type="NCBI Taxonomy" id="417292"/>
    <lineage>
        <taxon>Bacteria</taxon>
        <taxon>Bacillati</taxon>
        <taxon>Actinomycetota</taxon>
        <taxon>Actinomycetes</taxon>
        <taxon>Kitasatosporales</taxon>
        <taxon>Streptomycetaceae</taxon>
        <taxon>Streptomyces</taxon>
    </lineage>
</organism>
<evidence type="ECO:0000313" key="3">
    <source>
        <dbReference type="Proteomes" id="UP000199155"/>
    </source>
</evidence>
<evidence type="ECO:0000313" key="2">
    <source>
        <dbReference type="EMBL" id="SDJ39612.1"/>
    </source>
</evidence>
<keyword evidence="1" id="KW-0472">Membrane</keyword>
<dbReference type="AlphaFoldDB" id="A0A1G8TDC5"/>
<gene>
    <name evidence="2" type="ORF">SAMN05421806_101206</name>
</gene>
<dbReference type="InterPro" id="IPR046295">
    <property type="entry name" value="DUF6332"/>
</dbReference>
<name>A0A1G8TDC5_9ACTN</name>
<dbReference type="EMBL" id="FNFF01000001">
    <property type="protein sequence ID" value="SDJ39612.1"/>
    <property type="molecule type" value="Genomic_DNA"/>
</dbReference>
<dbReference type="Pfam" id="PF19857">
    <property type="entry name" value="DUF6332"/>
    <property type="match status" value="1"/>
</dbReference>
<reference evidence="2 3" key="1">
    <citation type="submission" date="2016-10" db="EMBL/GenBank/DDBJ databases">
        <authorList>
            <person name="de Groot N.N."/>
        </authorList>
    </citation>
    <scope>NUCLEOTIDE SEQUENCE [LARGE SCALE GENOMIC DNA]</scope>
    <source>
        <strain evidence="2 3">CGMCC 4.5727</strain>
    </source>
</reference>
<keyword evidence="1" id="KW-0812">Transmembrane</keyword>
<dbReference type="STRING" id="417292.SAMN05421806_101206"/>
<proteinExistence type="predicted"/>
<feature type="transmembrane region" description="Helical" evidence="1">
    <location>
        <begin position="51"/>
        <end position="72"/>
    </location>
</feature>
<feature type="transmembrane region" description="Helical" evidence="1">
    <location>
        <begin position="12"/>
        <end position="39"/>
    </location>
</feature>
<keyword evidence="1" id="KW-1133">Transmembrane helix</keyword>
<sequence length="91" mass="9417">MGTRTQAERDAATVEIVYALVSAVLVAAFVFAVVAGPGWAFDLSAGVRQVLVTAGVILAAVTFVVRVVGVLGRFRSASRQPSQPGRTSPDS</sequence>
<protein>
    <submittedName>
        <fullName evidence="2">Uncharacterized protein</fullName>
    </submittedName>
</protein>
<accession>A0A1G8TDC5</accession>
<evidence type="ECO:0000256" key="1">
    <source>
        <dbReference type="SAM" id="Phobius"/>
    </source>
</evidence>
<dbReference type="Proteomes" id="UP000199155">
    <property type="component" value="Unassembled WGS sequence"/>
</dbReference>
<dbReference type="RefSeq" id="WP_093606713.1">
    <property type="nucleotide sequence ID" value="NZ_FNFF01000001.1"/>
</dbReference>
<keyword evidence="3" id="KW-1185">Reference proteome</keyword>